<dbReference type="Pfam" id="PF04773">
    <property type="entry name" value="FecR"/>
    <property type="match status" value="1"/>
</dbReference>
<sequence>MNKAAAHGNATAADEQASRWVIRHSGQPLDAQAQAEFDAWYRADPRHAAAYDRLARIWRRMGEIDRGKLAIRPPRKRRAALALALVTAAGMAAYSLRDFQPDADYASGTQPLRVALPDGSRAILDAHSAIAVDFGPGKREVRLLSGQALFEATPRGADGPAFTVVTADASATALGTRYSVARDADATRVTVYQHQVAVQCLACADGQLQTLEPGQRITVSAGGMVRDPAPRETAPAWSQGLLAFNDTALPDAAAQLARYTGKHILVLGELARGTRVSGTASIADPKRALDLLLAQTKVGITDLPGLLILR</sequence>
<dbReference type="GO" id="GO:0016989">
    <property type="term" value="F:sigma factor antagonist activity"/>
    <property type="evidence" value="ECO:0007669"/>
    <property type="project" value="TreeGrafter"/>
</dbReference>
<dbReference type="PIRSF" id="PIRSF018266">
    <property type="entry name" value="FecR"/>
    <property type="match status" value="1"/>
</dbReference>
<dbReference type="Pfam" id="PF16220">
    <property type="entry name" value="DUF4880"/>
    <property type="match status" value="1"/>
</dbReference>
<feature type="domain" description="FecR N-terminal" evidence="2">
    <location>
        <begin position="15"/>
        <end position="56"/>
    </location>
</feature>
<dbReference type="EMBL" id="CP014060">
    <property type="protein sequence ID" value="AMG39944.1"/>
    <property type="molecule type" value="Genomic_DNA"/>
</dbReference>
<dbReference type="InterPro" id="IPR012373">
    <property type="entry name" value="Ferrdict_sens_TM"/>
</dbReference>
<evidence type="ECO:0000259" key="2">
    <source>
        <dbReference type="Pfam" id="PF16220"/>
    </source>
</evidence>
<dbReference type="PANTHER" id="PTHR30273:SF2">
    <property type="entry name" value="PROTEIN FECR"/>
    <property type="match status" value="1"/>
</dbReference>
<evidence type="ECO:0000259" key="1">
    <source>
        <dbReference type="Pfam" id="PF04773"/>
    </source>
</evidence>
<organism evidence="3 4">
    <name type="scientific">Alcaligenes xylosoxydans xylosoxydans</name>
    <name type="common">Achromobacter xylosoxidans</name>
    <dbReference type="NCBI Taxonomy" id="85698"/>
    <lineage>
        <taxon>Bacteria</taxon>
        <taxon>Pseudomonadati</taxon>
        <taxon>Pseudomonadota</taxon>
        <taxon>Betaproteobacteria</taxon>
        <taxon>Burkholderiales</taxon>
        <taxon>Alcaligenaceae</taxon>
        <taxon>Achromobacter</taxon>
    </lineage>
</organism>
<gene>
    <name evidence="3" type="ORF">AL504_30515</name>
</gene>
<evidence type="ECO:0000313" key="4">
    <source>
        <dbReference type="Proteomes" id="UP000060602"/>
    </source>
</evidence>
<dbReference type="PANTHER" id="PTHR30273">
    <property type="entry name" value="PERIPLASMIC SIGNAL SENSOR AND SIGMA FACTOR ACTIVATOR FECR-RELATED"/>
    <property type="match status" value="1"/>
</dbReference>
<dbReference type="RefSeq" id="WP_061074181.1">
    <property type="nucleotide sequence ID" value="NZ_CP014060.2"/>
</dbReference>
<dbReference type="InterPro" id="IPR032623">
    <property type="entry name" value="FecR_N"/>
</dbReference>
<dbReference type="AlphaFoldDB" id="A0A0X8P4X2"/>
<dbReference type="InterPro" id="IPR006860">
    <property type="entry name" value="FecR"/>
</dbReference>
<feature type="domain" description="FecR protein" evidence="1">
    <location>
        <begin position="110"/>
        <end position="196"/>
    </location>
</feature>
<reference evidence="4" key="1">
    <citation type="submission" date="2015-12" db="EMBL/GenBank/DDBJ databases">
        <title>FDA dAtabase for Regulatory Grade micrObial Sequences (FDA-ARGOS): Supporting development and validation of Infectious Disease Dx tests.</title>
        <authorList>
            <person name="Case J."/>
            <person name="Tallon L."/>
            <person name="Sadzewicz L."/>
            <person name="Sengamalay N."/>
            <person name="Ott S."/>
            <person name="Godinez A."/>
            <person name="Nagaraj S."/>
            <person name="Nadendla S."/>
            <person name="Sichtig H."/>
        </authorList>
    </citation>
    <scope>NUCLEOTIDE SEQUENCE [LARGE SCALE GENOMIC DNA]</scope>
    <source>
        <strain evidence="4">FDAARGOS_147</strain>
    </source>
</reference>
<evidence type="ECO:0000313" key="3">
    <source>
        <dbReference type="EMBL" id="AMG39944.1"/>
    </source>
</evidence>
<dbReference type="Proteomes" id="UP000060602">
    <property type="component" value="Chromosome"/>
</dbReference>
<name>A0A0X8P4X2_ALCXX</name>
<protein>
    <submittedName>
        <fullName evidence="3">DUF4880 domain-containing protein</fullName>
    </submittedName>
</protein>
<accession>A0A0X8P4X2</accession>
<proteinExistence type="predicted"/>
<dbReference type="Gene3D" id="2.60.120.1440">
    <property type="match status" value="1"/>
</dbReference>